<sequence length="420" mass="46740">MVSKRQTELKKELQDSYKKAEKLIDRDEEPTDKGMQSNMNEKEVVEVTGTEPKENFTDAGYRYDSNVPSQQNDIAGRGRYTSKTKSQFSDVALTDESRNQAPAAMQGGAENSNTNVKGETSSSTNKKEGGLISAIASMIGGNKVGEKQQKESDTLYQNKESATGNHGKRSIVANTSSPNEENQYYEGTELKSGARTGREGTIHNNEKTAPEQYSSKEKMQANRVPDSSRDPNPRQEELKFSNEGDGTREGDSIKMKILSQKQAAQPNLADNGGHRRNTTIESEATMIQENNTQMTKKEKRKGEGILPSKGERRTLDPETTRGTIYQEIHGDHLEAAEPRYTNELSEAILMKRRKGEMIRKQRLKGIPRSDKLSTSGNQGETRQMRKRTGRQADNEQLTAEENLMAKQSAKAAIRKNEAAA</sequence>
<organism evidence="3 4">
    <name type="scientific">Dekkera bruxellensis</name>
    <name type="common">Brettanomyces custersii</name>
    <dbReference type="NCBI Taxonomy" id="5007"/>
    <lineage>
        <taxon>Eukaryota</taxon>
        <taxon>Fungi</taxon>
        <taxon>Dikarya</taxon>
        <taxon>Ascomycota</taxon>
        <taxon>Saccharomycotina</taxon>
        <taxon>Pichiomycetes</taxon>
        <taxon>Pichiales</taxon>
        <taxon>Pichiaceae</taxon>
        <taxon>Brettanomyces</taxon>
    </lineage>
</organism>
<evidence type="ECO:0000313" key="5">
    <source>
        <dbReference type="Proteomes" id="UP000568158"/>
    </source>
</evidence>
<feature type="compositionally biased region" description="Basic and acidic residues" evidence="1">
    <location>
        <begin position="1"/>
        <end position="25"/>
    </location>
</feature>
<feature type="compositionally biased region" description="Polar residues" evidence="1">
    <location>
        <begin position="372"/>
        <end position="381"/>
    </location>
</feature>
<dbReference type="Proteomes" id="UP000568158">
    <property type="component" value="Unassembled WGS sequence"/>
</dbReference>
<evidence type="ECO:0000313" key="4">
    <source>
        <dbReference type="Proteomes" id="UP000478008"/>
    </source>
</evidence>
<dbReference type="EMBL" id="CABFWN010000001">
    <property type="protein sequence ID" value="VUG15996.1"/>
    <property type="molecule type" value="Genomic_DNA"/>
</dbReference>
<dbReference type="AlphaFoldDB" id="A0A7D9CUW2"/>
<reference evidence="2 5" key="2">
    <citation type="journal article" date="2020" name="Appl. Microbiol. Biotechnol.">
        <title>Targeted gene deletion in Brettanomyces bruxellensis with an expression-free CRISPR-Cas9 system.</title>
        <authorList>
            <person name="Varela C."/>
            <person name="Bartel C."/>
            <person name="Onetto C."/>
            <person name="Borneman A."/>
        </authorList>
    </citation>
    <scope>NUCLEOTIDE SEQUENCE [LARGE SCALE GENOMIC DNA]</scope>
    <source>
        <strain evidence="2 5">AWRI1613</strain>
    </source>
</reference>
<feature type="region of interest" description="Disordered" evidence="1">
    <location>
        <begin position="1"/>
        <end position="325"/>
    </location>
</feature>
<feature type="compositionally biased region" description="Basic and acidic residues" evidence="1">
    <location>
        <begin position="144"/>
        <end position="153"/>
    </location>
</feature>
<evidence type="ECO:0000256" key="1">
    <source>
        <dbReference type="SAM" id="MobiDB-lite"/>
    </source>
</evidence>
<feature type="region of interest" description="Disordered" evidence="1">
    <location>
        <begin position="355"/>
        <end position="420"/>
    </location>
</feature>
<feature type="compositionally biased region" description="Polar residues" evidence="1">
    <location>
        <begin position="279"/>
        <end position="294"/>
    </location>
</feature>
<feature type="compositionally biased region" description="Basic and acidic residues" evidence="1">
    <location>
        <begin position="40"/>
        <end position="56"/>
    </location>
</feature>
<feature type="compositionally biased region" description="Basic and acidic residues" evidence="1">
    <location>
        <begin position="309"/>
        <end position="319"/>
    </location>
</feature>
<feature type="compositionally biased region" description="Basic residues" evidence="1">
    <location>
        <begin position="355"/>
        <end position="365"/>
    </location>
</feature>
<feature type="compositionally biased region" description="Basic and acidic residues" evidence="1">
    <location>
        <begin position="196"/>
        <end position="254"/>
    </location>
</feature>
<feature type="compositionally biased region" description="Polar residues" evidence="1">
    <location>
        <begin position="109"/>
        <end position="124"/>
    </location>
</feature>
<accession>A0A7D9CUW2</accession>
<dbReference type="EMBL" id="JABCYN010000022">
    <property type="protein sequence ID" value="KAF6013077.1"/>
    <property type="molecule type" value="Genomic_DNA"/>
</dbReference>
<keyword evidence="4" id="KW-1185">Reference proteome</keyword>
<feature type="compositionally biased region" description="Polar residues" evidence="1">
    <location>
        <begin position="154"/>
        <end position="164"/>
    </location>
</feature>
<gene>
    <name evidence="3" type="ORF">DEBR0S1_04918G</name>
    <name evidence="2" type="ORF">HII12_001792</name>
</gene>
<protein>
    <submittedName>
        <fullName evidence="3">DEBR0S1_04918g1_1</fullName>
    </submittedName>
</protein>
<reference evidence="3 4" key="1">
    <citation type="submission" date="2019-07" db="EMBL/GenBank/DDBJ databases">
        <authorList>
            <person name="Friedrich A."/>
            <person name="Schacherer J."/>
        </authorList>
    </citation>
    <scope>NUCLEOTIDE SEQUENCE [LARGE SCALE GENOMIC DNA]</scope>
</reference>
<evidence type="ECO:0000313" key="2">
    <source>
        <dbReference type="EMBL" id="KAF6013077.1"/>
    </source>
</evidence>
<evidence type="ECO:0000313" key="3">
    <source>
        <dbReference type="EMBL" id="VUG15996.1"/>
    </source>
</evidence>
<proteinExistence type="predicted"/>
<feature type="compositionally biased region" description="Polar residues" evidence="1">
    <location>
        <begin position="172"/>
        <end position="182"/>
    </location>
</feature>
<name>A0A7D9CUW2_DEKBR</name>
<dbReference type="Proteomes" id="UP000478008">
    <property type="component" value="Unassembled WGS sequence"/>
</dbReference>